<dbReference type="Proteomes" id="UP000078237">
    <property type="component" value="Unassembled WGS sequence"/>
</dbReference>
<dbReference type="OrthoDB" id="4360026at2759"/>
<accession>A0A175VTR9</accession>
<comment type="caution">
    <text evidence="1">The sequence shown here is derived from an EMBL/GenBank/DDBJ whole genome shotgun (WGS) entry which is preliminary data.</text>
</comment>
<name>A0A175VTR9_9PEZI</name>
<keyword evidence="2" id="KW-1185">Reference proteome</keyword>
<dbReference type="VEuPathDB" id="FungiDB:MMYC01_207969"/>
<evidence type="ECO:0000313" key="1">
    <source>
        <dbReference type="EMBL" id="KXX74917.1"/>
    </source>
</evidence>
<protein>
    <submittedName>
        <fullName evidence="1">Uncharacterized protein</fullName>
    </submittedName>
</protein>
<dbReference type="STRING" id="100816.A0A175VTR9"/>
<gene>
    <name evidence="1" type="ORF">MMYC01_207969</name>
</gene>
<sequence length="249" mass="28838">MDNEITGLADSVFDELVLWPNFGVCSKYSEEECLLAVRGERIPSSIVNSPCVTQLCVLRGIRHHPGIAAEVRGVPNLPDEFRRALNARDIMSNELPDMIDPNYIPYCIWYPDWLSQVDTNETEPKQYQHLKRAINARFIMTNDLSRITPETNAFDLPYQIWYPIQARPETYLELARRNKHALYAVARALMVCDYEQTWDGLGDFEPSSELMIEVEDCRNTHYLEDLRRRCRERGVDCSGALDAWKLPDH</sequence>
<proteinExistence type="predicted"/>
<dbReference type="AlphaFoldDB" id="A0A175VTR9"/>
<organism evidence="1 2">
    <name type="scientific">Madurella mycetomatis</name>
    <dbReference type="NCBI Taxonomy" id="100816"/>
    <lineage>
        <taxon>Eukaryota</taxon>
        <taxon>Fungi</taxon>
        <taxon>Dikarya</taxon>
        <taxon>Ascomycota</taxon>
        <taxon>Pezizomycotina</taxon>
        <taxon>Sordariomycetes</taxon>
        <taxon>Sordariomycetidae</taxon>
        <taxon>Sordariales</taxon>
        <taxon>Sordariales incertae sedis</taxon>
        <taxon>Madurella</taxon>
    </lineage>
</organism>
<dbReference type="EMBL" id="LCTW02000309">
    <property type="protein sequence ID" value="KXX74917.1"/>
    <property type="molecule type" value="Genomic_DNA"/>
</dbReference>
<evidence type="ECO:0000313" key="2">
    <source>
        <dbReference type="Proteomes" id="UP000078237"/>
    </source>
</evidence>
<reference evidence="1 2" key="1">
    <citation type="journal article" date="2016" name="Genome Announc.">
        <title>Genome Sequence of Madurella mycetomatis mm55, Isolated from a Human Mycetoma Case in Sudan.</title>
        <authorList>
            <person name="Smit S."/>
            <person name="Derks M.F."/>
            <person name="Bervoets S."/>
            <person name="Fahal A."/>
            <person name="van Leeuwen W."/>
            <person name="van Belkum A."/>
            <person name="van de Sande W.W."/>
        </authorList>
    </citation>
    <scope>NUCLEOTIDE SEQUENCE [LARGE SCALE GENOMIC DNA]</scope>
    <source>
        <strain evidence="2">mm55</strain>
    </source>
</reference>